<name>A0A927CLW3_9BACL</name>
<accession>A0A927CLW3</accession>
<keyword evidence="7 8" id="KW-0472">Membrane</keyword>
<feature type="transmembrane region" description="Helical" evidence="8">
    <location>
        <begin position="75"/>
        <end position="93"/>
    </location>
</feature>
<feature type="transmembrane region" description="Helical" evidence="8">
    <location>
        <begin position="221"/>
        <end position="237"/>
    </location>
</feature>
<dbReference type="InterPro" id="IPR038731">
    <property type="entry name" value="RgtA/B/C-like"/>
</dbReference>
<feature type="transmembrane region" description="Helical" evidence="8">
    <location>
        <begin position="154"/>
        <end position="171"/>
    </location>
</feature>
<evidence type="ECO:0000256" key="2">
    <source>
        <dbReference type="ARBA" id="ARBA00022475"/>
    </source>
</evidence>
<keyword evidence="3" id="KW-0328">Glycosyltransferase</keyword>
<evidence type="ECO:0000313" key="11">
    <source>
        <dbReference type="Proteomes" id="UP000632125"/>
    </source>
</evidence>
<feature type="transmembrane region" description="Helical" evidence="8">
    <location>
        <begin position="100"/>
        <end position="118"/>
    </location>
</feature>
<dbReference type="RefSeq" id="WP_190859023.1">
    <property type="nucleotide sequence ID" value="NZ_JACXIY010000007.1"/>
</dbReference>
<dbReference type="Proteomes" id="UP000632125">
    <property type="component" value="Unassembled WGS sequence"/>
</dbReference>
<dbReference type="PANTHER" id="PTHR33908">
    <property type="entry name" value="MANNOSYLTRANSFERASE YKCB-RELATED"/>
    <property type="match status" value="1"/>
</dbReference>
<keyword evidence="4" id="KW-0808">Transferase</keyword>
<dbReference type="GO" id="GO:0005886">
    <property type="term" value="C:plasma membrane"/>
    <property type="evidence" value="ECO:0007669"/>
    <property type="project" value="UniProtKB-SubCell"/>
</dbReference>
<evidence type="ECO:0000313" key="10">
    <source>
        <dbReference type="EMBL" id="MBD2868015.1"/>
    </source>
</evidence>
<evidence type="ECO:0000256" key="6">
    <source>
        <dbReference type="ARBA" id="ARBA00022989"/>
    </source>
</evidence>
<evidence type="ECO:0000259" key="9">
    <source>
        <dbReference type="Pfam" id="PF13231"/>
    </source>
</evidence>
<sequence length="438" mass="47981">MFKLMDVSKPVKFALLAIVILVFAASAASALMYGDHYLLGSYEKLDNDDVKYVNSAKILLNKHTLAYNSGEASSAFIMPGMPLVLSGLMLLFGQDGDAVTAFRIVQSALQACSVYLIFAIANRLFGSRAALIAAAASALYLPDYFSAGVILSETIFRTIVMLLILASLAALKSGRTKHYAMAAALVGLACYFKPQAALFPGVLFLLWLAQRTDWRLILKRTAVVAAVLIVMLSPWWVRNYMAFDAFIPFTKSAGSPLLLGALIHDEAPPRPFFDAHPEYEGGKDSLFAGSDDDMAETAKKIMSFGFREQPLTYLKWYTVDKVAGLYAGPFYWKTVFGVSGTGVAIYHIIMMALGAAGIALMLMKPAMRRSAPHRLMLLVLAYFTVIYLPFITFNRYGYPNVFLLFLTAAYALDRMASLVTSKGVSNAQRPSLSKESLV</sequence>
<keyword evidence="2" id="KW-1003">Cell membrane</keyword>
<keyword evidence="6 8" id="KW-1133">Transmembrane helix</keyword>
<feature type="transmembrane region" description="Helical" evidence="8">
    <location>
        <begin position="375"/>
        <end position="390"/>
    </location>
</feature>
<evidence type="ECO:0000256" key="5">
    <source>
        <dbReference type="ARBA" id="ARBA00022692"/>
    </source>
</evidence>
<protein>
    <submittedName>
        <fullName evidence="10">Glycosyltransferase family 39 protein</fullName>
    </submittedName>
</protein>
<evidence type="ECO:0000256" key="3">
    <source>
        <dbReference type="ARBA" id="ARBA00022676"/>
    </source>
</evidence>
<dbReference type="GO" id="GO:0009103">
    <property type="term" value="P:lipopolysaccharide biosynthetic process"/>
    <property type="evidence" value="ECO:0007669"/>
    <property type="project" value="UniProtKB-ARBA"/>
</dbReference>
<dbReference type="GO" id="GO:0016763">
    <property type="term" value="F:pentosyltransferase activity"/>
    <property type="evidence" value="ECO:0007669"/>
    <property type="project" value="TreeGrafter"/>
</dbReference>
<evidence type="ECO:0000256" key="7">
    <source>
        <dbReference type="ARBA" id="ARBA00023136"/>
    </source>
</evidence>
<keyword evidence="11" id="KW-1185">Reference proteome</keyword>
<feature type="domain" description="Glycosyltransferase RgtA/B/C/D-like" evidence="9">
    <location>
        <begin position="79"/>
        <end position="236"/>
    </location>
</feature>
<dbReference type="EMBL" id="JACXIY010000007">
    <property type="protein sequence ID" value="MBD2868015.1"/>
    <property type="molecule type" value="Genomic_DNA"/>
</dbReference>
<dbReference type="Pfam" id="PF13231">
    <property type="entry name" value="PMT_2"/>
    <property type="match status" value="1"/>
</dbReference>
<keyword evidence="5 8" id="KW-0812">Transmembrane</keyword>
<dbReference type="PANTHER" id="PTHR33908:SF11">
    <property type="entry name" value="MEMBRANE PROTEIN"/>
    <property type="match status" value="1"/>
</dbReference>
<evidence type="ECO:0000256" key="8">
    <source>
        <dbReference type="SAM" id="Phobius"/>
    </source>
</evidence>
<evidence type="ECO:0000256" key="4">
    <source>
        <dbReference type="ARBA" id="ARBA00022679"/>
    </source>
</evidence>
<dbReference type="InterPro" id="IPR050297">
    <property type="entry name" value="LipidA_mod_glycosyltrf_83"/>
</dbReference>
<proteinExistence type="predicted"/>
<organism evidence="10 11">
    <name type="scientific">Paenibacillus arenilitoris</name>
    <dbReference type="NCBI Taxonomy" id="2772299"/>
    <lineage>
        <taxon>Bacteria</taxon>
        <taxon>Bacillati</taxon>
        <taxon>Bacillota</taxon>
        <taxon>Bacilli</taxon>
        <taxon>Bacillales</taxon>
        <taxon>Paenibacillaceae</taxon>
        <taxon>Paenibacillus</taxon>
    </lineage>
</organism>
<reference evidence="10" key="1">
    <citation type="submission" date="2020-09" db="EMBL/GenBank/DDBJ databases">
        <title>A novel bacterium of genus Paenibacillus, isolated from South China Sea.</title>
        <authorList>
            <person name="Huang H."/>
            <person name="Mo K."/>
            <person name="Hu Y."/>
        </authorList>
    </citation>
    <scope>NUCLEOTIDE SEQUENCE</scope>
    <source>
        <strain evidence="10">IB182493</strain>
    </source>
</reference>
<feature type="transmembrane region" description="Helical" evidence="8">
    <location>
        <begin position="344"/>
        <end position="363"/>
    </location>
</feature>
<dbReference type="AlphaFoldDB" id="A0A927CLW3"/>
<comment type="subcellular location">
    <subcellularLocation>
        <location evidence="1">Cell membrane</location>
        <topology evidence="1">Multi-pass membrane protein</topology>
    </subcellularLocation>
</comment>
<comment type="caution">
    <text evidence="10">The sequence shown here is derived from an EMBL/GenBank/DDBJ whole genome shotgun (WGS) entry which is preliminary data.</text>
</comment>
<evidence type="ECO:0000256" key="1">
    <source>
        <dbReference type="ARBA" id="ARBA00004651"/>
    </source>
</evidence>
<gene>
    <name evidence="10" type="ORF">IDH41_05475</name>
</gene>